<comment type="caution">
    <text evidence="1">The sequence shown here is derived from an EMBL/GenBank/DDBJ whole genome shotgun (WGS) entry which is preliminary data.</text>
</comment>
<evidence type="ECO:0000313" key="1">
    <source>
        <dbReference type="EMBL" id="PKU22656.1"/>
    </source>
</evidence>
<dbReference type="Proteomes" id="UP000233293">
    <property type="component" value="Unassembled WGS sequence"/>
</dbReference>
<sequence length="67" mass="7968">MMDVKTLLFRLKETCLLMVGIPSYDRYVEHMRTHHPDRPVMTAEEFFWDRQKSRYTAGKGRMRGGCS</sequence>
<dbReference type="EMBL" id="PIUM01000029">
    <property type="protein sequence ID" value="PKU22656.1"/>
    <property type="molecule type" value="Genomic_DNA"/>
</dbReference>
<accession>A0A2N3PQH8</accession>
<dbReference type="RefSeq" id="WP_101252589.1">
    <property type="nucleotide sequence ID" value="NZ_PIUM01000029.1"/>
</dbReference>
<proteinExistence type="predicted"/>
<evidence type="ECO:0000313" key="2">
    <source>
        <dbReference type="Proteomes" id="UP000233293"/>
    </source>
</evidence>
<dbReference type="OrthoDB" id="9814284at2"/>
<dbReference type="PANTHER" id="PTHR38453:SF1">
    <property type="entry name" value="CYTOPLASMIC PROTEIN"/>
    <property type="match status" value="1"/>
</dbReference>
<dbReference type="InterPro" id="IPR007423">
    <property type="entry name" value="Sel_put"/>
</dbReference>
<name>A0A2N3PQH8_9PROT</name>
<dbReference type="AlphaFoldDB" id="A0A2N3PQH8"/>
<keyword evidence="2" id="KW-1185">Reference proteome</keyword>
<dbReference type="PANTHER" id="PTHR38453">
    <property type="entry name" value="CYTOPLASMIC PROTEIN-RELATED"/>
    <property type="match status" value="1"/>
</dbReference>
<gene>
    <name evidence="1" type="ORF">CWS72_20850</name>
</gene>
<protein>
    <recommendedName>
        <fullName evidence="3">DUF466 domain-containing protein</fullName>
    </recommendedName>
</protein>
<reference evidence="2" key="1">
    <citation type="submission" date="2017-12" db="EMBL/GenBank/DDBJ databases">
        <title>Draft genome sequence of Telmatospirillum siberiense 26-4b1T, an acidotolerant peatland alphaproteobacterium potentially involved in sulfur cycling.</title>
        <authorList>
            <person name="Hausmann B."/>
            <person name="Pjevac P."/>
            <person name="Schreck K."/>
            <person name="Herbold C.W."/>
            <person name="Daims H."/>
            <person name="Wagner M."/>
            <person name="Pester M."/>
            <person name="Loy A."/>
        </authorList>
    </citation>
    <scope>NUCLEOTIDE SEQUENCE [LARGE SCALE GENOMIC DNA]</scope>
    <source>
        <strain evidence="2">26-4b1</strain>
    </source>
</reference>
<dbReference type="Pfam" id="PF04328">
    <property type="entry name" value="Sel_put"/>
    <property type="match status" value="1"/>
</dbReference>
<organism evidence="1 2">
    <name type="scientific">Telmatospirillum siberiense</name>
    <dbReference type="NCBI Taxonomy" id="382514"/>
    <lineage>
        <taxon>Bacteria</taxon>
        <taxon>Pseudomonadati</taxon>
        <taxon>Pseudomonadota</taxon>
        <taxon>Alphaproteobacteria</taxon>
        <taxon>Rhodospirillales</taxon>
        <taxon>Rhodospirillaceae</taxon>
        <taxon>Telmatospirillum</taxon>
    </lineage>
</organism>
<evidence type="ECO:0008006" key="3">
    <source>
        <dbReference type="Google" id="ProtNLM"/>
    </source>
</evidence>